<keyword evidence="2" id="KW-1185">Reference proteome</keyword>
<dbReference type="EMBL" id="AP024238">
    <property type="protein sequence ID" value="BCO28919.1"/>
    <property type="molecule type" value="Genomic_DNA"/>
</dbReference>
<dbReference type="RefSeq" id="WP_223904827.1">
    <property type="nucleotide sequence ID" value="NZ_AP024238.1"/>
</dbReference>
<reference evidence="1 2" key="1">
    <citation type="journal article" date="2021" name="Microbiol. Spectr.">
        <title>A Single Bacterium Capable of Oxidation and Reduction of Iron at Circumneutral pH.</title>
        <authorList>
            <person name="Kato S."/>
            <person name="Ohkuma M."/>
        </authorList>
    </citation>
    <scope>NUCLEOTIDE SEQUENCE [LARGE SCALE GENOMIC DNA]</scope>
    <source>
        <strain evidence="1 2">MIZ03</strain>
    </source>
</reference>
<name>A0ABM7MRM7_9BURK</name>
<accession>A0ABM7MRM7</accession>
<evidence type="ECO:0000313" key="2">
    <source>
        <dbReference type="Proteomes" id="UP000824366"/>
    </source>
</evidence>
<gene>
    <name evidence="1" type="ORF">MIZ03_3829</name>
</gene>
<dbReference type="SUPFAM" id="SSF53383">
    <property type="entry name" value="PLP-dependent transferases"/>
    <property type="match status" value="1"/>
</dbReference>
<evidence type="ECO:0000313" key="1">
    <source>
        <dbReference type="EMBL" id="BCO28919.1"/>
    </source>
</evidence>
<dbReference type="Gene3D" id="3.40.640.10">
    <property type="entry name" value="Type I PLP-dependent aspartate aminotransferase-like (Major domain)"/>
    <property type="match status" value="1"/>
</dbReference>
<dbReference type="InterPro" id="IPR015424">
    <property type="entry name" value="PyrdxlP-dep_Trfase"/>
</dbReference>
<organism evidence="1 2">
    <name type="scientific">Rhodoferax lithotrophicus</name>
    <dbReference type="NCBI Taxonomy" id="2798804"/>
    <lineage>
        <taxon>Bacteria</taxon>
        <taxon>Pseudomonadati</taxon>
        <taxon>Pseudomonadota</taxon>
        <taxon>Betaproteobacteria</taxon>
        <taxon>Burkholderiales</taxon>
        <taxon>Comamonadaceae</taxon>
        <taxon>Rhodoferax</taxon>
    </lineage>
</organism>
<proteinExistence type="predicted"/>
<protein>
    <submittedName>
        <fullName evidence="1">Uncharacterized protein</fullName>
    </submittedName>
</protein>
<sequence>MMSASQPASNKRPAHPLAQRARVLARLSLNRDFEAAAARMLTQGGDNRIVLNAQGSNTYGYGPRPDPALVQFGSSTGSVISPLGFQAAVALFRHLYGPAGSYHLEVERQRREVSQLSGAADVPGTELVFAASGTDVHLFAAHLAAQGQPEHLQAVMVEADETGSGVPAALAALHFATQTSQGQSVQRGEPVALAHVLPPVSVKLRHADGSLRSQAEVDAEFAAQVEHQVQADGRCLLVMTDVSKTGLLAPSLACATQLRAHYGENLSVLVDACQYRLSSNTLSGYLAQDFMVAITGSKFVGGPAFCGALLLPPGVAQRSRTLSLKALVDYSARSDWPPGWLPAKALAESANLGLLLRWEAALAELRKFKALPDQVVHEFLQTWQQAVSQRLASDASFAALPVAALQRGKTGSLQAWDSVQSIMPFQVFKRVAGGERQALSLQETTLLYQQLRGAQAMSGLMSQRFQLGQPVPCGVQAGRPVGALRLCSGARLVTESMASRQPVTSAIDQAMHALNQVALLAQA</sequence>
<dbReference type="Proteomes" id="UP000824366">
    <property type="component" value="Chromosome"/>
</dbReference>
<dbReference type="InterPro" id="IPR015421">
    <property type="entry name" value="PyrdxlP-dep_Trfase_major"/>
</dbReference>